<dbReference type="EMBL" id="FUYA01000008">
    <property type="protein sequence ID" value="SKA77827.1"/>
    <property type="molecule type" value="Genomic_DNA"/>
</dbReference>
<dbReference type="OrthoDB" id="9764467at2"/>
<dbReference type="InterPro" id="IPR038734">
    <property type="entry name" value="YhaN_AAA"/>
</dbReference>
<dbReference type="RefSeq" id="WP_078685668.1">
    <property type="nucleotide sequence ID" value="NZ_FUYA01000008.1"/>
</dbReference>
<gene>
    <name evidence="4" type="ORF">SAMN02745702_02389</name>
</gene>
<dbReference type="Pfam" id="PF13514">
    <property type="entry name" value="AAA_27"/>
    <property type="match status" value="1"/>
</dbReference>
<feature type="domain" description="YhaN AAA" evidence="3">
    <location>
        <begin position="1"/>
        <end position="205"/>
    </location>
</feature>
<feature type="coiled-coil region" evidence="1">
    <location>
        <begin position="778"/>
        <end position="808"/>
    </location>
</feature>
<evidence type="ECO:0000313" key="4">
    <source>
        <dbReference type="EMBL" id="SKA77827.1"/>
    </source>
</evidence>
<name>A0A1T4WL09_9BACT</name>
<sequence>MKFQKLNLLAYGPFTDHALDLSHDSFGLHVVYGPNEAGKSSALRAIENFLFGFPHITTDNFLHPNTKLRIEATLTDETGANHIFSRKKARKNSLLDEENSPVQDERFAEMLGGLTPETFRALFGLDFKTLSEGGEELLLSGGGLGQSLFAAGSGISGLRNIVEKLKNDQEDLYKRNGKNPQLNSSLKALRDLKKQLREQSTKPQDVLDIERQIQDISTQKERVTEKLRELRKNRNRLERISSALKTVQDRQRLHAELAPLAEVPSLSEAFRENLATNRIALASEERSLAEQHKEQDRLLALRSAVNTPDELLAESQYILNLDERRQRLVAAEEERPRLAAQQEHSTRSAQEMLSRLGSSASLDEARALCPNRQDRVRIHELGGKLTELDARIEKTQSDLNEITMRRDAALQSAKALPQPFSLGALAASVEAASCQGNLVQQYQDATLRLKSKEQRFEEELQRLPLWAGSDPAELFQLTLPLPEQIQQHHKIQEQHSTESDKLNDRLHQVTENITNKKHRLAELQGEGKTPDSADLQQARTERDQSWQRIRSALDHSAPLSPEESTPLASGFEQQLLRTDEMADRRFEHADLVSQKAALDREITLLTKQEEEILARLTQQQDQQILEARAWNALWEHCPFTPLSPAEMQDWLKHLGNLSQLYADVQEQLRIQQSISERATRFKEEIRACFSSVESCSQPGSTDNLDTLLSLAHNLLNENKEREHQQQHVQLSIQQLEQEQSKVTRLLKEDQSQREALAAQWSDALTHLGLSPVSTPAQAIAALEDYTDLERRLAELQDAKAKLSAQDEQRKEFVATAGALCRRFFPEPQHMGNGFDAVLKDFGKLVHQLRTIEDASQQLKVLGLSMQERHESVQKLRDERAAFCEEARVDSPEQLQGALEKGLQKAQLTLELKGVEEQFSEKCGTDDPAEFTAAVLSANNDELHTELLELGHQLTELEAQRSNCEQELGGLKEKRRAFDGGSQAAELAEQAEQARARIQAQAERYIKLSLASSILQHEIEEYRRTHQGPVLNKASEIFASLTLSAFSGVQADINADGDPVITGRRASGDLLDVSAMSDGTRDQLFLSLRLAALWHYLEQNPPVPLIVDDILVHFDDQRSQATLKELAKLAEKTQVIFFTHHQRLCQLAKDAVSPQLLRQHEL</sequence>
<evidence type="ECO:0000256" key="1">
    <source>
        <dbReference type="SAM" id="Coils"/>
    </source>
</evidence>
<keyword evidence="5" id="KW-1185">Reference proteome</keyword>
<dbReference type="InterPro" id="IPR027417">
    <property type="entry name" value="P-loop_NTPase"/>
</dbReference>
<organism evidence="4 5">
    <name type="scientific">Desulfobaculum bizertense DSM 18034</name>
    <dbReference type="NCBI Taxonomy" id="1121442"/>
    <lineage>
        <taxon>Bacteria</taxon>
        <taxon>Pseudomonadati</taxon>
        <taxon>Thermodesulfobacteriota</taxon>
        <taxon>Desulfovibrionia</taxon>
        <taxon>Desulfovibrionales</taxon>
        <taxon>Desulfovibrionaceae</taxon>
        <taxon>Desulfobaculum</taxon>
    </lineage>
</organism>
<evidence type="ECO:0000256" key="2">
    <source>
        <dbReference type="SAM" id="MobiDB-lite"/>
    </source>
</evidence>
<dbReference type="SUPFAM" id="SSF52540">
    <property type="entry name" value="P-loop containing nucleoside triphosphate hydrolases"/>
    <property type="match status" value="1"/>
</dbReference>
<dbReference type="AlphaFoldDB" id="A0A1T4WL09"/>
<feature type="coiled-coil region" evidence="1">
    <location>
        <begin position="718"/>
        <end position="752"/>
    </location>
</feature>
<dbReference type="PANTHER" id="PTHR41259:SF1">
    <property type="entry name" value="DOUBLE-STRAND BREAK REPAIR RAD50 ATPASE, PUTATIVE-RELATED"/>
    <property type="match status" value="1"/>
</dbReference>
<keyword evidence="1" id="KW-0175">Coiled coil</keyword>
<evidence type="ECO:0000313" key="5">
    <source>
        <dbReference type="Proteomes" id="UP000189733"/>
    </source>
</evidence>
<dbReference type="Proteomes" id="UP000189733">
    <property type="component" value="Unassembled WGS sequence"/>
</dbReference>
<reference evidence="4 5" key="1">
    <citation type="submission" date="2017-02" db="EMBL/GenBank/DDBJ databases">
        <authorList>
            <person name="Peterson S.W."/>
        </authorList>
    </citation>
    <scope>NUCLEOTIDE SEQUENCE [LARGE SCALE GENOMIC DNA]</scope>
    <source>
        <strain evidence="4 5">DSM 18034</strain>
    </source>
</reference>
<dbReference type="PANTHER" id="PTHR41259">
    <property type="entry name" value="DOUBLE-STRAND BREAK REPAIR RAD50 ATPASE, PUTATIVE-RELATED"/>
    <property type="match status" value="1"/>
</dbReference>
<accession>A0A1T4WL09</accession>
<dbReference type="Gene3D" id="3.40.50.300">
    <property type="entry name" value="P-loop containing nucleotide triphosphate hydrolases"/>
    <property type="match status" value="2"/>
</dbReference>
<feature type="coiled-coil region" evidence="1">
    <location>
        <begin position="939"/>
        <end position="1007"/>
    </location>
</feature>
<evidence type="ECO:0000259" key="3">
    <source>
        <dbReference type="Pfam" id="PF13514"/>
    </source>
</evidence>
<feature type="coiled-coil region" evidence="1">
    <location>
        <begin position="155"/>
        <end position="250"/>
    </location>
</feature>
<protein>
    <submittedName>
        <fullName evidence="4">Uncharacterized protein YhaN</fullName>
    </submittedName>
</protein>
<feature type="region of interest" description="Disordered" evidence="2">
    <location>
        <begin position="522"/>
        <end position="545"/>
    </location>
</feature>
<proteinExistence type="predicted"/>